<protein>
    <recommendedName>
        <fullName evidence="4">4Fe-4S ferredoxin-type domain-containing protein</fullName>
    </recommendedName>
</protein>
<keyword evidence="6" id="KW-1185">Reference proteome</keyword>
<dbReference type="RefSeq" id="WP_015402585.1">
    <property type="nucleotide sequence ID" value="NC_020304.1"/>
</dbReference>
<gene>
    <name evidence="5" type="ordered locus">UWK_00301</name>
</gene>
<dbReference type="SUPFAM" id="SSF46548">
    <property type="entry name" value="alpha-helical ferredoxin"/>
    <property type="match status" value="1"/>
</dbReference>
<dbReference type="AlphaFoldDB" id="M1PK51"/>
<reference evidence="6" key="1">
    <citation type="journal article" date="2013" name="Stand. Genomic Sci.">
        <title>Complete genome sequence of Desulfocapsa sulfexigens, a marine deltaproteobacterium specialized in disproportionating inorganic sulfur compounds.</title>
        <authorList>
            <person name="Finster K.W."/>
            <person name="Kjeldsen K.U."/>
            <person name="Kube M."/>
            <person name="Reinhardt R."/>
            <person name="Mussmann M."/>
            <person name="Amann R."/>
            <person name="Schreiber L."/>
        </authorList>
    </citation>
    <scope>NUCLEOTIDE SEQUENCE [LARGE SCALE GENOMIC DNA]</scope>
    <source>
        <strain evidence="6">DSM 10523 / SB164P1</strain>
    </source>
</reference>
<proteinExistence type="predicted"/>
<evidence type="ECO:0000313" key="5">
    <source>
        <dbReference type="EMBL" id="AGF76886.1"/>
    </source>
</evidence>
<dbReference type="STRING" id="1167006.UWK_00301"/>
<evidence type="ECO:0000256" key="3">
    <source>
        <dbReference type="ARBA" id="ARBA00023014"/>
    </source>
</evidence>
<dbReference type="PROSITE" id="PS00198">
    <property type="entry name" value="4FE4S_FER_1"/>
    <property type="match status" value="1"/>
</dbReference>
<accession>M1PK51</accession>
<organism evidence="5 6">
    <name type="scientific">Desulfocapsa sulfexigens (strain DSM 10523 / SB164P1)</name>
    <dbReference type="NCBI Taxonomy" id="1167006"/>
    <lineage>
        <taxon>Bacteria</taxon>
        <taxon>Pseudomonadati</taxon>
        <taxon>Thermodesulfobacteriota</taxon>
        <taxon>Desulfobulbia</taxon>
        <taxon>Desulfobulbales</taxon>
        <taxon>Desulfocapsaceae</taxon>
        <taxon>Desulfocapsa</taxon>
    </lineage>
</organism>
<dbReference type="eggNOG" id="COG0479">
    <property type="taxonomic scope" value="Bacteria"/>
</dbReference>
<dbReference type="KEGG" id="dsf:UWK_00301"/>
<dbReference type="HOGENOM" id="CLU_046702_0_0_7"/>
<evidence type="ECO:0000256" key="1">
    <source>
        <dbReference type="ARBA" id="ARBA00022723"/>
    </source>
</evidence>
<evidence type="ECO:0000256" key="2">
    <source>
        <dbReference type="ARBA" id="ARBA00023004"/>
    </source>
</evidence>
<dbReference type="PANTHER" id="PTHR40447:SF1">
    <property type="entry name" value="ANAEROBIC SULFITE REDUCTASE SUBUNIT A"/>
    <property type="match status" value="1"/>
</dbReference>
<keyword evidence="3" id="KW-0411">Iron-sulfur</keyword>
<dbReference type="GO" id="GO:0046872">
    <property type="term" value="F:metal ion binding"/>
    <property type="evidence" value="ECO:0007669"/>
    <property type="project" value="UniProtKB-KW"/>
</dbReference>
<evidence type="ECO:0000259" key="4">
    <source>
        <dbReference type="PROSITE" id="PS51379"/>
    </source>
</evidence>
<dbReference type="GO" id="GO:0051536">
    <property type="term" value="F:iron-sulfur cluster binding"/>
    <property type="evidence" value="ECO:0007669"/>
    <property type="project" value="UniProtKB-KW"/>
</dbReference>
<dbReference type="Proteomes" id="UP000011721">
    <property type="component" value="Chromosome"/>
</dbReference>
<feature type="domain" description="4Fe-4S ferredoxin-type" evidence="4">
    <location>
        <begin position="230"/>
        <end position="262"/>
    </location>
</feature>
<evidence type="ECO:0000313" key="6">
    <source>
        <dbReference type="Proteomes" id="UP000011721"/>
    </source>
</evidence>
<dbReference type="PROSITE" id="PS51379">
    <property type="entry name" value="4FE4S_FER_2"/>
    <property type="match status" value="1"/>
</dbReference>
<dbReference type="PANTHER" id="PTHR40447">
    <property type="entry name" value="ANAEROBIC SULFITE REDUCTASE SUBUNIT A"/>
    <property type="match status" value="1"/>
</dbReference>
<dbReference type="EMBL" id="CP003985">
    <property type="protein sequence ID" value="AGF76886.1"/>
    <property type="molecule type" value="Genomic_DNA"/>
</dbReference>
<keyword evidence="2" id="KW-0408">Iron</keyword>
<dbReference type="InterPro" id="IPR017900">
    <property type="entry name" value="4Fe4S_Fe_S_CS"/>
</dbReference>
<sequence>MIDLKELILSKDNLYPLLRKLRKEARLIAPVKNEHGDTLFRPVGDIDTTDIDLENQPQESLKPFFLPQQETLTGYTINKGEYSFSPPPPAKNTIFFGVRSCDLTALLYMDLIFSKPFKDATYFDRRNHSLIITLGCNQPFANCFCEATGSGPYLEYGYGLQFIDIGDRYYVSAGRGKGADLLNKWSYFFREVEEEDQNRRYQLFLEARGQFTRNIQVPHACRKLQQEPVAEAIWEKLSSRCYDCGGCAYVCPTCTCFSVDDKPQDNNSGIRVRSWDACTSSGFTRMTGGHNPVDRTRHALKRRFLHKLKHDFASHGKASCTGCGRCIDICFGGVDITTFIELFTQQEKP</sequence>
<dbReference type="OrthoDB" id="9795302at2"/>
<dbReference type="Pfam" id="PF17179">
    <property type="entry name" value="Fer4_22"/>
    <property type="match status" value="1"/>
</dbReference>
<name>M1PK51_DESSD</name>
<keyword evidence="1" id="KW-0479">Metal-binding</keyword>
<dbReference type="InterPro" id="IPR017896">
    <property type="entry name" value="4Fe4S_Fe-S-bd"/>
</dbReference>